<dbReference type="AlphaFoldDB" id="W1PYI2"/>
<gene>
    <name evidence="2" type="ORF">AMTR_s00040p00101150</name>
</gene>
<dbReference type="Gene3D" id="1.20.58.670">
    <property type="entry name" value="Dsl1p vesicle tethering complex, Tip20p subunit, domain D"/>
    <property type="match status" value="1"/>
</dbReference>
<dbReference type="Gramene" id="ERN13021">
    <property type="protein sequence ID" value="ERN13021"/>
    <property type="gene ID" value="AMTR_s00040p00101150"/>
</dbReference>
<evidence type="ECO:0000259" key="1">
    <source>
        <dbReference type="Pfam" id="PF04091"/>
    </source>
</evidence>
<sequence length="74" mass="7879">MGQVLPLEMLSRTLKGALSQISEGIMTLLASDTVRCFNGNAVLGLDADLQLLTGFAEEQGFQELKQGVSGRPGR</sequence>
<organism evidence="2 3">
    <name type="scientific">Amborella trichopoda</name>
    <dbReference type="NCBI Taxonomy" id="13333"/>
    <lineage>
        <taxon>Eukaryota</taxon>
        <taxon>Viridiplantae</taxon>
        <taxon>Streptophyta</taxon>
        <taxon>Embryophyta</taxon>
        <taxon>Tracheophyta</taxon>
        <taxon>Spermatophyta</taxon>
        <taxon>Magnoliopsida</taxon>
        <taxon>Amborellales</taxon>
        <taxon>Amborellaceae</taxon>
        <taxon>Amborella</taxon>
    </lineage>
</organism>
<protein>
    <recommendedName>
        <fullName evidence="1">Exocyst complex subunit EXOC6/Sec15 C-terminal domain-containing protein</fullName>
    </recommendedName>
</protein>
<name>W1PYI2_AMBTC</name>
<dbReference type="Proteomes" id="UP000017836">
    <property type="component" value="Unassembled WGS sequence"/>
</dbReference>
<dbReference type="EMBL" id="KI392591">
    <property type="protein sequence ID" value="ERN13021.1"/>
    <property type="molecule type" value="Genomic_DNA"/>
</dbReference>
<dbReference type="STRING" id="13333.W1PYI2"/>
<dbReference type="InterPro" id="IPR046361">
    <property type="entry name" value="EXOC6/Sec15_C"/>
</dbReference>
<reference evidence="3" key="1">
    <citation type="journal article" date="2013" name="Science">
        <title>The Amborella genome and the evolution of flowering plants.</title>
        <authorList>
            <consortium name="Amborella Genome Project"/>
        </authorList>
    </citation>
    <scope>NUCLEOTIDE SEQUENCE [LARGE SCALE GENOMIC DNA]</scope>
</reference>
<keyword evidence="3" id="KW-1185">Reference proteome</keyword>
<dbReference type="Pfam" id="PF04091">
    <property type="entry name" value="Sec15_C"/>
    <property type="match status" value="1"/>
</dbReference>
<proteinExistence type="predicted"/>
<dbReference type="InterPro" id="IPR042044">
    <property type="entry name" value="EXOC6PINT-1/Sec15/Tip20_C_dom2"/>
</dbReference>
<evidence type="ECO:0000313" key="3">
    <source>
        <dbReference type="Proteomes" id="UP000017836"/>
    </source>
</evidence>
<evidence type="ECO:0000313" key="2">
    <source>
        <dbReference type="EMBL" id="ERN13021.1"/>
    </source>
</evidence>
<feature type="domain" description="Exocyst complex subunit EXOC6/Sec15 C-terminal" evidence="1">
    <location>
        <begin position="4"/>
        <end position="62"/>
    </location>
</feature>
<dbReference type="HOGENOM" id="CLU_2691074_0_0_1"/>
<accession>W1PYI2</accession>